<dbReference type="InterPro" id="IPR050109">
    <property type="entry name" value="HTH-type_TetR-like_transc_reg"/>
</dbReference>
<evidence type="ECO:0000256" key="1">
    <source>
        <dbReference type="ARBA" id="ARBA00023015"/>
    </source>
</evidence>
<feature type="domain" description="HTH tetR-type" evidence="5">
    <location>
        <begin position="18"/>
        <end position="78"/>
    </location>
</feature>
<dbReference type="RefSeq" id="WP_176952182.1">
    <property type="nucleotide sequence ID" value="NZ_JABXYK010000023.1"/>
</dbReference>
<dbReference type="InterPro" id="IPR009057">
    <property type="entry name" value="Homeodomain-like_sf"/>
</dbReference>
<dbReference type="PROSITE" id="PS50977">
    <property type="entry name" value="HTH_TETR_2"/>
    <property type="match status" value="1"/>
</dbReference>
<evidence type="ECO:0000313" key="6">
    <source>
        <dbReference type="EMBL" id="NVP58282.1"/>
    </source>
</evidence>
<dbReference type="Proteomes" id="UP000659172">
    <property type="component" value="Unassembled WGS sequence"/>
</dbReference>
<comment type="caution">
    <text evidence="6">The sequence shown here is derived from an EMBL/GenBank/DDBJ whole genome shotgun (WGS) entry which is preliminary data.</text>
</comment>
<dbReference type="Pfam" id="PF00440">
    <property type="entry name" value="TetR_N"/>
    <property type="match status" value="1"/>
</dbReference>
<dbReference type="SUPFAM" id="SSF48498">
    <property type="entry name" value="Tetracyclin repressor-like, C-terminal domain"/>
    <property type="match status" value="1"/>
</dbReference>
<organism evidence="6 7">
    <name type="scientific">Mycoplana rhizolycopersici</name>
    <dbReference type="NCBI Taxonomy" id="2746702"/>
    <lineage>
        <taxon>Bacteria</taxon>
        <taxon>Pseudomonadati</taxon>
        <taxon>Pseudomonadota</taxon>
        <taxon>Alphaproteobacteria</taxon>
        <taxon>Hyphomicrobiales</taxon>
        <taxon>Rhizobiaceae</taxon>
        <taxon>Mycoplana</taxon>
    </lineage>
</organism>
<protein>
    <submittedName>
        <fullName evidence="6">TetR/AcrR family transcriptional regulator</fullName>
    </submittedName>
</protein>
<proteinExistence type="predicted"/>
<accession>A0ABX2QKM1</accession>
<dbReference type="PRINTS" id="PR00455">
    <property type="entry name" value="HTHTETR"/>
</dbReference>
<feature type="DNA-binding region" description="H-T-H motif" evidence="4">
    <location>
        <begin position="41"/>
        <end position="60"/>
    </location>
</feature>
<dbReference type="PANTHER" id="PTHR30055:SF234">
    <property type="entry name" value="HTH-TYPE TRANSCRIPTIONAL REGULATOR BETI"/>
    <property type="match status" value="1"/>
</dbReference>
<dbReference type="PANTHER" id="PTHR30055">
    <property type="entry name" value="HTH-TYPE TRANSCRIPTIONAL REGULATOR RUTR"/>
    <property type="match status" value="1"/>
</dbReference>
<dbReference type="EMBL" id="JABXYK010000023">
    <property type="protein sequence ID" value="NVP58282.1"/>
    <property type="molecule type" value="Genomic_DNA"/>
</dbReference>
<keyword evidence="3" id="KW-0804">Transcription</keyword>
<dbReference type="InterPro" id="IPR036271">
    <property type="entry name" value="Tet_transcr_reg_TetR-rel_C_sf"/>
</dbReference>
<reference evidence="6 7" key="1">
    <citation type="submission" date="2020-06" db="EMBL/GenBank/DDBJ databases">
        <title>Rhizobium sp.nov. isolated from the tomato plant.</title>
        <authorList>
            <person name="Thin K.K."/>
            <person name="Zhang X."/>
            <person name="He S."/>
        </authorList>
    </citation>
    <scope>NUCLEOTIDE SEQUENCE [LARGE SCALE GENOMIC DNA]</scope>
    <source>
        <strain evidence="6 7">DBTS2</strain>
    </source>
</reference>
<sequence length="213" mass="23532">MKSAQARAGGRPTREEAENLTRQILDDARATFANKGVANATMEEIAAHHAISKHTLYRRYPSKQALLEAVVERDLVRFRTALALAAMQRKEPLPALHAIALRYFLFGTDRDYSAFYLSVTAEAVVSASLRERLAIWSRDALEPMVEAIIAAQAAGSIVAGDASEICGVLVDLLEGANNRIRLGLCDTPDEAECRRVFESRWTIFRIAMTPKSD</sequence>
<evidence type="ECO:0000256" key="4">
    <source>
        <dbReference type="PROSITE-ProRule" id="PRU00335"/>
    </source>
</evidence>
<evidence type="ECO:0000259" key="5">
    <source>
        <dbReference type="PROSITE" id="PS50977"/>
    </source>
</evidence>
<evidence type="ECO:0000313" key="7">
    <source>
        <dbReference type="Proteomes" id="UP000659172"/>
    </source>
</evidence>
<dbReference type="InterPro" id="IPR001647">
    <property type="entry name" value="HTH_TetR"/>
</dbReference>
<evidence type="ECO:0000256" key="3">
    <source>
        <dbReference type="ARBA" id="ARBA00023163"/>
    </source>
</evidence>
<keyword evidence="2 4" id="KW-0238">DNA-binding</keyword>
<evidence type="ECO:0000256" key="2">
    <source>
        <dbReference type="ARBA" id="ARBA00023125"/>
    </source>
</evidence>
<keyword evidence="7" id="KW-1185">Reference proteome</keyword>
<dbReference type="SUPFAM" id="SSF46689">
    <property type="entry name" value="Homeodomain-like"/>
    <property type="match status" value="1"/>
</dbReference>
<name>A0ABX2QKM1_9HYPH</name>
<keyword evidence="1" id="KW-0805">Transcription regulation</keyword>
<dbReference type="Gene3D" id="1.10.357.10">
    <property type="entry name" value="Tetracycline Repressor, domain 2"/>
    <property type="match status" value="1"/>
</dbReference>
<gene>
    <name evidence="6" type="ORF">HV823_23895</name>
</gene>